<sequence length="752" mass="85320">MALIKGLLKNRWIKWGLIGFTAILVFFIGLYISIYLGVFGEVPTSTELSSIKQEEATQVLDHDGKLIGKYYIYDRQPLHFEDFPKHLIDALVATEDVRFFEHDGIDNVSLMRVFIKSILLRDKSAGGGSTITLQLAKNLYGRNNYRFFSMVINKFRESIIAERIEIIYSKKEILTMYLNTVPFSDNTYGIESAARKFFNKPAFELTKDEAATLVGSLKANNFYNPRLNPERSLNRRNVVLNQMVKYGNMPQDSADFYKKKPLGLDYKSFNHDVGIAPYFREQVKKELAIILDSIKNPNGEPYDLYRDGLIVHTTLDVGMQELAEQAMKEHLTVLQKDFEASYGKYAPWKTNKKLIESALKRTSQYKKFKEAGLSYEQINDSLSVKRDTDLFQWKGDTIQKISVLDSLQHYLKFLNTGMLSIEPQTGAIRTYIGGIDYRFFKYDHVSQSERQVGSTFKPFVYTAAIENGMKPCTYFSLAEVTYSNYDDWTPSNSGGETEDPYTNYNLEMALSNSVNTIAVKVLNEVGIPKVLEQTKKLGIKKELPNLPSIALGVAEINLKQLTGAYASYVNDGKPVKPFCITKITDRNGKVIASFKQEESEPAYNDYTRQVMLEIMKSTVNSGTASRLRTSYGLTNDIAGKTGTTQDNKDGWFVGITPNLVTVTWVGNDNSSIRFKTTGMGQGANSALPIFAKFYSKLNKDSNYNNITKSHFKQASDEVITDLDCNEETRDGFFKRLFTSKKKERKFKGNSDD</sequence>
<keyword evidence="13 18" id="KW-0472">Membrane</keyword>
<evidence type="ECO:0000256" key="4">
    <source>
        <dbReference type="ARBA" id="ARBA00007739"/>
    </source>
</evidence>
<evidence type="ECO:0000256" key="8">
    <source>
        <dbReference type="ARBA" id="ARBA00022676"/>
    </source>
</evidence>
<evidence type="ECO:0000259" key="19">
    <source>
        <dbReference type="Pfam" id="PF00905"/>
    </source>
</evidence>
<keyword evidence="7" id="KW-0645">Protease</keyword>
<feature type="transmembrane region" description="Helical" evidence="18">
    <location>
        <begin position="12"/>
        <end position="38"/>
    </location>
</feature>
<evidence type="ECO:0000256" key="11">
    <source>
        <dbReference type="ARBA" id="ARBA00022960"/>
    </source>
</evidence>
<dbReference type="Gene3D" id="1.10.3810.10">
    <property type="entry name" value="Biosynthetic peptidoglycan transglycosylase-like"/>
    <property type="match status" value="1"/>
</dbReference>
<dbReference type="AlphaFoldDB" id="A0A4R1RR56"/>
<evidence type="ECO:0000256" key="9">
    <source>
        <dbReference type="ARBA" id="ARBA00022679"/>
    </source>
</evidence>
<evidence type="ECO:0000313" key="21">
    <source>
        <dbReference type="EMBL" id="TCL68895.1"/>
    </source>
</evidence>
<dbReference type="InterPro" id="IPR012338">
    <property type="entry name" value="Beta-lactam/transpept-like"/>
</dbReference>
<keyword evidence="12" id="KW-0573">Peptidoglycan synthesis</keyword>
<evidence type="ECO:0000256" key="2">
    <source>
        <dbReference type="ARBA" id="ARBA00004752"/>
    </source>
</evidence>
<evidence type="ECO:0000256" key="7">
    <source>
        <dbReference type="ARBA" id="ARBA00022670"/>
    </source>
</evidence>
<evidence type="ECO:0000256" key="3">
    <source>
        <dbReference type="ARBA" id="ARBA00007090"/>
    </source>
</evidence>
<evidence type="ECO:0000256" key="14">
    <source>
        <dbReference type="ARBA" id="ARBA00023268"/>
    </source>
</evidence>
<evidence type="ECO:0000256" key="15">
    <source>
        <dbReference type="ARBA" id="ARBA00023316"/>
    </source>
</evidence>
<evidence type="ECO:0000256" key="18">
    <source>
        <dbReference type="SAM" id="Phobius"/>
    </source>
</evidence>
<evidence type="ECO:0000256" key="10">
    <source>
        <dbReference type="ARBA" id="ARBA00022801"/>
    </source>
</evidence>
<dbReference type="GO" id="GO:0009002">
    <property type="term" value="F:serine-type D-Ala-D-Ala carboxypeptidase activity"/>
    <property type="evidence" value="ECO:0007669"/>
    <property type="project" value="UniProtKB-EC"/>
</dbReference>
<dbReference type="GO" id="GO:0030288">
    <property type="term" value="C:outer membrane-bounded periplasmic space"/>
    <property type="evidence" value="ECO:0007669"/>
    <property type="project" value="TreeGrafter"/>
</dbReference>
<dbReference type="InterPro" id="IPR050396">
    <property type="entry name" value="Glycosyltr_51/Transpeptidase"/>
</dbReference>
<keyword evidence="22" id="KW-1185">Reference proteome</keyword>
<dbReference type="PANTHER" id="PTHR32282">
    <property type="entry name" value="BINDING PROTEIN TRANSPEPTIDASE, PUTATIVE-RELATED"/>
    <property type="match status" value="1"/>
</dbReference>
<dbReference type="RefSeq" id="WP_132214195.1">
    <property type="nucleotide sequence ID" value="NZ_OX156936.1"/>
</dbReference>
<evidence type="ECO:0000256" key="12">
    <source>
        <dbReference type="ARBA" id="ARBA00022984"/>
    </source>
</evidence>
<feature type="domain" description="Penicillin-binding protein transpeptidase" evidence="19">
    <location>
        <begin position="421"/>
        <end position="658"/>
    </location>
</feature>
<proteinExistence type="inferred from homology"/>
<dbReference type="GO" id="GO:0009252">
    <property type="term" value="P:peptidoglycan biosynthetic process"/>
    <property type="evidence" value="ECO:0007669"/>
    <property type="project" value="UniProtKB-KW"/>
</dbReference>
<comment type="catalytic activity">
    <reaction evidence="16">
        <text>Preferential cleavage: (Ac)2-L-Lys-D-Ala-|-D-Ala. Also transpeptidation of peptidyl-alanyl moieties that are N-acyl substituents of D-alanine.</text>
        <dbReference type="EC" id="3.4.16.4"/>
    </reaction>
</comment>
<dbReference type="Gene3D" id="3.40.710.10">
    <property type="entry name" value="DD-peptidase/beta-lactamase superfamily"/>
    <property type="match status" value="1"/>
</dbReference>
<keyword evidence="8" id="KW-0328">Glycosyltransferase</keyword>
<evidence type="ECO:0000259" key="20">
    <source>
        <dbReference type="Pfam" id="PF00912"/>
    </source>
</evidence>
<evidence type="ECO:0000256" key="17">
    <source>
        <dbReference type="ARBA" id="ARBA00049902"/>
    </source>
</evidence>
<comment type="caution">
    <text evidence="21">The sequence shown here is derived from an EMBL/GenBank/DDBJ whole genome shotgun (WGS) entry which is preliminary data.</text>
</comment>
<name>A0A4R1RR56_9FLAO</name>
<evidence type="ECO:0000256" key="13">
    <source>
        <dbReference type="ARBA" id="ARBA00023136"/>
    </source>
</evidence>
<dbReference type="SUPFAM" id="SSF53955">
    <property type="entry name" value="Lysozyme-like"/>
    <property type="match status" value="1"/>
</dbReference>
<comment type="similarity">
    <text evidence="4">In the N-terminal section; belongs to the glycosyltransferase 51 family.</text>
</comment>
<evidence type="ECO:0000256" key="16">
    <source>
        <dbReference type="ARBA" id="ARBA00034000"/>
    </source>
</evidence>
<dbReference type="Proteomes" id="UP000295455">
    <property type="component" value="Unassembled WGS sequence"/>
</dbReference>
<dbReference type="Pfam" id="PF00912">
    <property type="entry name" value="Transgly"/>
    <property type="match status" value="1"/>
</dbReference>
<dbReference type="GO" id="GO:0071555">
    <property type="term" value="P:cell wall organization"/>
    <property type="evidence" value="ECO:0007669"/>
    <property type="project" value="UniProtKB-KW"/>
</dbReference>
<keyword evidence="18" id="KW-0812">Transmembrane</keyword>
<dbReference type="EMBL" id="SLUP01000001">
    <property type="protein sequence ID" value="TCL68895.1"/>
    <property type="molecule type" value="Genomic_DNA"/>
</dbReference>
<keyword evidence="14" id="KW-0511">Multifunctional enzyme</keyword>
<dbReference type="GO" id="GO:0005886">
    <property type="term" value="C:plasma membrane"/>
    <property type="evidence" value="ECO:0007669"/>
    <property type="project" value="UniProtKB-SubCell"/>
</dbReference>
<keyword evidence="15" id="KW-0961">Cell wall biogenesis/degradation</keyword>
<protein>
    <submittedName>
        <fullName evidence="21">Penicillin-binding protein 1A</fullName>
    </submittedName>
</protein>
<dbReference type="SUPFAM" id="SSF56601">
    <property type="entry name" value="beta-lactamase/transpeptidase-like"/>
    <property type="match status" value="1"/>
</dbReference>
<dbReference type="GO" id="GO:0008955">
    <property type="term" value="F:peptidoglycan glycosyltransferase activity"/>
    <property type="evidence" value="ECO:0007669"/>
    <property type="project" value="UniProtKB-EC"/>
</dbReference>
<dbReference type="GO" id="GO:0008658">
    <property type="term" value="F:penicillin binding"/>
    <property type="evidence" value="ECO:0007669"/>
    <property type="project" value="InterPro"/>
</dbReference>
<feature type="domain" description="Glycosyl transferase family 51" evidence="20">
    <location>
        <begin position="64"/>
        <end position="243"/>
    </location>
</feature>
<evidence type="ECO:0000313" key="22">
    <source>
        <dbReference type="Proteomes" id="UP000295455"/>
    </source>
</evidence>
<evidence type="ECO:0000256" key="1">
    <source>
        <dbReference type="ARBA" id="ARBA00004236"/>
    </source>
</evidence>
<dbReference type="GO" id="GO:0006508">
    <property type="term" value="P:proteolysis"/>
    <property type="evidence" value="ECO:0007669"/>
    <property type="project" value="UniProtKB-KW"/>
</dbReference>
<evidence type="ECO:0000256" key="5">
    <source>
        <dbReference type="ARBA" id="ARBA00022475"/>
    </source>
</evidence>
<keyword evidence="6" id="KW-0121">Carboxypeptidase</keyword>
<evidence type="ECO:0000256" key="6">
    <source>
        <dbReference type="ARBA" id="ARBA00022645"/>
    </source>
</evidence>
<comment type="pathway">
    <text evidence="2">Cell wall biogenesis; peptidoglycan biosynthesis.</text>
</comment>
<dbReference type="PANTHER" id="PTHR32282:SF11">
    <property type="entry name" value="PENICILLIN-BINDING PROTEIN 1B"/>
    <property type="match status" value="1"/>
</dbReference>
<dbReference type="InterPro" id="IPR001264">
    <property type="entry name" value="Glyco_trans_51"/>
</dbReference>
<dbReference type="GO" id="GO:0008360">
    <property type="term" value="P:regulation of cell shape"/>
    <property type="evidence" value="ECO:0007669"/>
    <property type="project" value="UniProtKB-KW"/>
</dbReference>
<keyword evidence="11" id="KW-0133">Cell shape</keyword>
<dbReference type="Pfam" id="PF00905">
    <property type="entry name" value="Transpeptidase"/>
    <property type="match status" value="1"/>
</dbReference>
<dbReference type="OrthoDB" id="9766909at2"/>
<comment type="catalytic activity">
    <reaction evidence="17">
        <text>[GlcNAc-(1-&gt;4)-Mur2Ac(oyl-L-Ala-gamma-D-Glu-L-Lys-D-Ala-D-Ala)](n)-di-trans,octa-cis-undecaprenyl diphosphate + beta-D-GlcNAc-(1-&gt;4)-Mur2Ac(oyl-L-Ala-gamma-D-Glu-L-Lys-D-Ala-D-Ala)-di-trans,octa-cis-undecaprenyl diphosphate = [GlcNAc-(1-&gt;4)-Mur2Ac(oyl-L-Ala-gamma-D-Glu-L-Lys-D-Ala-D-Ala)](n+1)-di-trans,octa-cis-undecaprenyl diphosphate + di-trans,octa-cis-undecaprenyl diphosphate + H(+)</text>
        <dbReference type="Rhea" id="RHEA:23708"/>
        <dbReference type="Rhea" id="RHEA-COMP:9602"/>
        <dbReference type="Rhea" id="RHEA-COMP:9603"/>
        <dbReference type="ChEBI" id="CHEBI:15378"/>
        <dbReference type="ChEBI" id="CHEBI:58405"/>
        <dbReference type="ChEBI" id="CHEBI:60033"/>
        <dbReference type="ChEBI" id="CHEBI:78435"/>
        <dbReference type="EC" id="2.4.99.28"/>
    </reaction>
</comment>
<keyword evidence="5" id="KW-1003">Cell membrane</keyword>
<comment type="similarity">
    <text evidence="3">In the C-terminal section; belongs to the transpeptidase family.</text>
</comment>
<comment type="subcellular location">
    <subcellularLocation>
        <location evidence="1">Cell membrane</location>
    </subcellularLocation>
</comment>
<accession>A0A4R1RR56</accession>
<reference evidence="21 22" key="1">
    <citation type="submission" date="2019-03" db="EMBL/GenBank/DDBJ databases">
        <title>Genomic Encyclopedia of Type Strains, Phase IV (KMG-IV): sequencing the most valuable type-strain genomes for metagenomic binning, comparative biology and taxonomic classification.</title>
        <authorList>
            <person name="Goeker M."/>
        </authorList>
    </citation>
    <scope>NUCLEOTIDE SEQUENCE [LARGE SCALE GENOMIC DNA]</scope>
    <source>
        <strain evidence="21 22">DSM 18792</strain>
    </source>
</reference>
<keyword evidence="18" id="KW-1133">Transmembrane helix</keyword>
<keyword evidence="10" id="KW-0378">Hydrolase</keyword>
<dbReference type="InterPro" id="IPR001460">
    <property type="entry name" value="PCN-bd_Tpept"/>
</dbReference>
<dbReference type="InterPro" id="IPR023346">
    <property type="entry name" value="Lysozyme-like_dom_sf"/>
</dbReference>
<keyword evidence="9" id="KW-0808">Transferase</keyword>
<gene>
    <name evidence="21" type="ORF">EV196_101321</name>
</gene>
<organism evidence="21 22">
    <name type="scientific">Mariniflexile fucanivorans</name>
    <dbReference type="NCBI Taxonomy" id="264023"/>
    <lineage>
        <taxon>Bacteria</taxon>
        <taxon>Pseudomonadati</taxon>
        <taxon>Bacteroidota</taxon>
        <taxon>Flavobacteriia</taxon>
        <taxon>Flavobacteriales</taxon>
        <taxon>Flavobacteriaceae</taxon>
        <taxon>Mariniflexile</taxon>
    </lineage>
</organism>
<dbReference type="InterPro" id="IPR036950">
    <property type="entry name" value="PBP_transglycosylase"/>
</dbReference>